<dbReference type="Proteomes" id="UP000613113">
    <property type="component" value="Unassembled WGS sequence"/>
</dbReference>
<accession>A0ABR6YM50</accession>
<gene>
    <name evidence="1" type="ORF">H8K27_07355</name>
</gene>
<sequence>MAFFVTHVRTEAQGGIRATLPDFNLYVFAHAICDVPEQLQKALIEQYRGPVPKSSEIESWQDDGYQSGWWLWLNLDVDSLISRGKRRRKLIRVPAQDAPS</sequence>
<protein>
    <submittedName>
        <fullName evidence="1">Uncharacterized protein</fullName>
    </submittedName>
</protein>
<organism evidence="1 2">
    <name type="scientific">Undibacterium griseum</name>
    <dbReference type="NCBI Taxonomy" id="2762295"/>
    <lineage>
        <taxon>Bacteria</taxon>
        <taxon>Pseudomonadati</taxon>
        <taxon>Pseudomonadota</taxon>
        <taxon>Betaproteobacteria</taxon>
        <taxon>Burkholderiales</taxon>
        <taxon>Oxalobacteraceae</taxon>
        <taxon>Undibacterium</taxon>
    </lineage>
</organism>
<evidence type="ECO:0000313" key="2">
    <source>
        <dbReference type="Proteomes" id="UP000613113"/>
    </source>
</evidence>
<name>A0ABR6YM50_9BURK</name>
<proteinExistence type="predicted"/>
<evidence type="ECO:0000313" key="1">
    <source>
        <dbReference type="EMBL" id="MBC3884939.1"/>
    </source>
</evidence>
<dbReference type="RefSeq" id="WP_186862501.1">
    <property type="nucleotide sequence ID" value="NZ_JACOGC010000002.1"/>
</dbReference>
<keyword evidence="2" id="KW-1185">Reference proteome</keyword>
<reference evidence="1 2" key="1">
    <citation type="submission" date="2020-08" db="EMBL/GenBank/DDBJ databases">
        <title>Novel species isolated from subtropical streams in China.</title>
        <authorList>
            <person name="Lu H."/>
        </authorList>
    </citation>
    <scope>NUCLEOTIDE SEQUENCE [LARGE SCALE GENOMIC DNA]</scope>
    <source>
        <strain evidence="1 2">FT31W</strain>
    </source>
</reference>
<comment type="caution">
    <text evidence="1">The sequence shown here is derived from an EMBL/GenBank/DDBJ whole genome shotgun (WGS) entry which is preliminary data.</text>
</comment>
<dbReference type="EMBL" id="JACOGC010000002">
    <property type="protein sequence ID" value="MBC3884939.1"/>
    <property type="molecule type" value="Genomic_DNA"/>
</dbReference>